<proteinExistence type="predicted"/>
<dbReference type="Pfam" id="PF26130">
    <property type="entry name" value="PB1-like"/>
    <property type="match status" value="1"/>
</dbReference>
<evidence type="ECO:0000313" key="3">
    <source>
        <dbReference type="EMBL" id="KAG5529062.1"/>
    </source>
</evidence>
<dbReference type="GO" id="GO:0008270">
    <property type="term" value="F:zinc ion binding"/>
    <property type="evidence" value="ECO:0007669"/>
    <property type="project" value="InterPro"/>
</dbReference>
<dbReference type="AlphaFoldDB" id="A0AAV6IK96"/>
<comment type="caution">
    <text evidence="3">The sequence shown here is derived from an EMBL/GenBank/DDBJ whole genome shotgun (WGS) entry which is preliminary data.</text>
</comment>
<reference evidence="3" key="1">
    <citation type="submission" date="2020-08" db="EMBL/GenBank/DDBJ databases">
        <title>Plant Genome Project.</title>
        <authorList>
            <person name="Zhang R.-G."/>
        </authorList>
    </citation>
    <scope>NUCLEOTIDE SEQUENCE</scope>
    <source>
        <strain evidence="3">WSP0</strain>
        <tissue evidence="3">Leaf</tissue>
    </source>
</reference>
<feature type="domain" description="Zinc finger PMZ-type" evidence="2">
    <location>
        <begin position="157"/>
        <end position="184"/>
    </location>
</feature>
<dbReference type="InterPro" id="IPR058594">
    <property type="entry name" value="PB1-like_dom_pln"/>
</dbReference>
<feature type="compositionally biased region" description="Basic residues" evidence="1">
    <location>
        <begin position="231"/>
        <end position="240"/>
    </location>
</feature>
<feature type="region of interest" description="Disordered" evidence="1">
    <location>
        <begin position="226"/>
        <end position="256"/>
    </location>
</feature>
<dbReference type="Proteomes" id="UP000823749">
    <property type="component" value="Chromosome 10"/>
</dbReference>
<dbReference type="SMART" id="SM00575">
    <property type="entry name" value="ZnF_PMZ"/>
    <property type="match status" value="1"/>
</dbReference>
<dbReference type="EMBL" id="JACTNZ010000010">
    <property type="protein sequence ID" value="KAG5529062.1"/>
    <property type="molecule type" value="Genomic_DNA"/>
</dbReference>
<evidence type="ECO:0000256" key="1">
    <source>
        <dbReference type="SAM" id="MobiDB-lite"/>
    </source>
</evidence>
<sequence length="429" mass="49113">MFRMTNPRFVFEVHNGAKIDFARDVDKDLVSYFEMVHMIKDLGYSEKCNIYHKLPDCDLDGGLRDIKTNGDVVVMFAICNDKETISIYVVNPVVEEGQGADLVNLEDDIIDCDDNESETEGDDDTVSPRIVLVIVILSTLQMEMSWRVVTLALSWSVKHFCKKWDVTGIPCPHGIAAIVKDKRQPEAFVHEFFHKESYMRSYAEIINRIPDQTQWLHTEYDAIMAPPLRRPSGRSKKLRRRAVDEPKNPNAVKRTHQSLSTSIYQNQFISNCNVFRASQGQTFHYIYFEIAIQEDFKTGPSHCLNFKGLGDRSGLVHVDILNKNALFLGIHREFGTKTGSFHAMAHNRTGAWNLCETLGSIQSNCDHFAQLKQEVTEEETENSYCTLVQIVAMGLNKETQVKTRSFLRYSRAQKAWLNLLQSSKSQMRI</sequence>
<protein>
    <recommendedName>
        <fullName evidence="2">Zinc finger PMZ-type domain-containing protein</fullName>
    </recommendedName>
</protein>
<keyword evidence="4" id="KW-1185">Reference proteome</keyword>
<evidence type="ECO:0000259" key="2">
    <source>
        <dbReference type="SMART" id="SM00575"/>
    </source>
</evidence>
<dbReference type="InterPro" id="IPR006564">
    <property type="entry name" value="Znf_PMZ"/>
</dbReference>
<accession>A0AAV6IK96</accession>
<evidence type="ECO:0000313" key="4">
    <source>
        <dbReference type="Proteomes" id="UP000823749"/>
    </source>
</evidence>
<name>A0AAV6IK96_9ERIC</name>
<gene>
    <name evidence="3" type="ORF">RHGRI_029657</name>
</gene>
<organism evidence="3 4">
    <name type="scientific">Rhododendron griersonianum</name>
    <dbReference type="NCBI Taxonomy" id="479676"/>
    <lineage>
        <taxon>Eukaryota</taxon>
        <taxon>Viridiplantae</taxon>
        <taxon>Streptophyta</taxon>
        <taxon>Embryophyta</taxon>
        <taxon>Tracheophyta</taxon>
        <taxon>Spermatophyta</taxon>
        <taxon>Magnoliopsida</taxon>
        <taxon>eudicotyledons</taxon>
        <taxon>Gunneridae</taxon>
        <taxon>Pentapetalae</taxon>
        <taxon>asterids</taxon>
        <taxon>Ericales</taxon>
        <taxon>Ericaceae</taxon>
        <taxon>Ericoideae</taxon>
        <taxon>Rhodoreae</taxon>
        <taxon>Rhododendron</taxon>
    </lineage>
</organism>